<comment type="subcellular location">
    <subcellularLocation>
        <location evidence="1">Cytoplasm</location>
    </subcellularLocation>
</comment>
<dbReference type="InterPro" id="IPR000010">
    <property type="entry name" value="Cystatin_dom"/>
</dbReference>
<evidence type="ECO:0000259" key="7">
    <source>
        <dbReference type="Pfam" id="PF00031"/>
    </source>
</evidence>
<dbReference type="CDD" id="cd00042">
    <property type="entry name" value="CY"/>
    <property type="match status" value="1"/>
</dbReference>
<dbReference type="Proteomes" id="UP000241769">
    <property type="component" value="Unassembled WGS sequence"/>
</dbReference>
<proteinExistence type="inferred from homology"/>
<sequence>MSLLCNNSNNMKPSTLLLLSFVVTLAIAQPGAPPGGFSTSDPTKEHIDILEKVRPEIEKMSKTRFLQFDVVEFGRQVVAGFNYFYKIHVSEEKDGFIFVKIYRAPGPMTKPQLVKVETGKAEEDKLTYF</sequence>
<gene>
    <name evidence="8" type="ORF">PROFUN_04927</name>
</gene>
<dbReference type="InterPro" id="IPR018073">
    <property type="entry name" value="Prot_inh_cystat_CS"/>
</dbReference>
<evidence type="ECO:0000256" key="1">
    <source>
        <dbReference type="ARBA" id="ARBA00004496"/>
    </source>
</evidence>
<dbReference type="InterPro" id="IPR046350">
    <property type="entry name" value="Cystatin_sf"/>
</dbReference>
<feature type="domain" description="Cystatin" evidence="7">
    <location>
        <begin position="35"/>
        <end position="93"/>
    </location>
</feature>
<feature type="chain" id="PRO_5015198781" evidence="6">
    <location>
        <begin position="29"/>
        <end position="129"/>
    </location>
</feature>
<dbReference type="GO" id="GO:0004869">
    <property type="term" value="F:cysteine-type endopeptidase inhibitor activity"/>
    <property type="evidence" value="ECO:0007669"/>
    <property type="project" value="UniProtKB-KW"/>
</dbReference>
<dbReference type="Gene3D" id="3.10.450.10">
    <property type="match status" value="1"/>
</dbReference>
<dbReference type="PANTHER" id="PTHR11414">
    <property type="entry name" value="CYSTATIN FAMILY MEMBER"/>
    <property type="match status" value="1"/>
</dbReference>
<keyword evidence="5" id="KW-0789">Thiol protease inhibitor</keyword>
<organism evidence="8 9">
    <name type="scientific">Planoprotostelium fungivorum</name>
    <dbReference type="NCBI Taxonomy" id="1890364"/>
    <lineage>
        <taxon>Eukaryota</taxon>
        <taxon>Amoebozoa</taxon>
        <taxon>Evosea</taxon>
        <taxon>Variosea</taxon>
        <taxon>Cavosteliida</taxon>
        <taxon>Cavosteliaceae</taxon>
        <taxon>Planoprotostelium</taxon>
    </lineage>
</organism>
<keyword evidence="3" id="KW-0963">Cytoplasm</keyword>
<dbReference type="STRING" id="1890364.A0A2P6NFA2"/>
<dbReference type="AlphaFoldDB" id="A0A2P6NFA2"/>
<dbReference type="InParanoid" id="A0A2P6NFA2"/>
<protein>
    <submittedName>
        <fullName evidence="8">Cystatin-A-like</fullName>
    </submittedName>
</protein>
<evidence type="ECO:0000256" key="4">
    <source>
        <dbReference type="ARBA" id="ARBA00022690"/>
    </source>
</evidence>
<evidence type="ECO:0000256" key="6">
    <source>
        <dbReference type="SAM" id="SignalP"/>
    </source>
</evidence>
<dbReference type="InterPro" id="IPR001713">
    <property type="entry name" value="Prot_inh_stefin"/>
</dbReference>
<name>A0A2P6NFA2_9EUKA</name>
<keyword evidence="9" id="KW-1185">Reference proteome</keyword>
<evidence type="ECO:0000256" key="5">
    <source>
        <dbReference type="ARBA" id="ARBA00022704"/>
    </source>
</evidence>
<dbReference type="PANTHER" id="PTHR11414:SF21">
    <property type="entry name" value="CYSTATIN 14A, TANDEM DUPLICATE 1-RELATED"/>
    <property type="match status" value="1"/>
</dbReference>
<reference evidence="8 9" key="1">
    <citation type="journal article" date="2018" name="Genome Biol. Evol.">
        <title>Multiple Roots of Fruiting Body Formation in Amoebozoa.</title>
        <authorList>
            <person name="Hillmann F."/>
            <person name="Forbes G."/>
            <person name="Novohradska S."/>
            <person name="Ferling I."/>
            <person name="Riege K."/>
            <person name="Groth M."/>
            <person name="Westermann M."/>
            <person name="Marz M."/>
            <person name="Spaller T."/>
            <person name="Winckler T."/>
            <person name="Schaap P."/>
            <person name="Glockner G."/>
        </authorList>
    </citation>
    <scope>NUCLEOTIDE SEQUENCE [LARGE SCALE GENOMIC DNA]</scope>
    <source>
        <strain evidence="8 9">Jena</strain>
    </source>
</reference>
<feature type="signal peptide" evidence="6">
    <location>
        <begin position="1"/>
        <end position="28"/>
    </location>
</feature>
<evidence type="ECO:0000313" key="8">
    <source>
        <dbReference type="EMBL" id="PRP82622.1"/>
    </source>
</evidence>
<comment type="caution">
    <text evidence="8">The sequence shown here is derived from an EMBL/GenBank/DDBJ whole genome shotgun (WGS) entry which is preliminary data.</text>
</comment>
<dbReference type="OrthoDB" id="30696at2759"/>
<dbReference type="PRINTS" id="PR00295">
    <property type="entry name" value="STEFINA"/>
</dbReference>
<dbReference type="PROSITE" id="PS00287">
    <property type="entry name" value="CYSTATIN"/>
    <property type="match status" value="1"/>
</dbReference>
<evidence type="ECO:0000256" key="2">
    <source>
        <dbReference type="ARBA" id="ARBA00009403"/>
    </source>
</evidence>
<dbReference type="SUPFAM" id="SSF54403">
    <property type="entry name" value="Cystatin/monellin"/>
    <property type="match status" value="1"/>
</dbReference>
<keyword evidence="4" id="KW-0646">Protease inhibitor</keyword>
<dbReference type="GO" id="GO:0005829">
    <property type="term" value="C:cytosol"/>
    <property type="evidence" value="ECO:0007669"/>
    <property type="project" value="TreeGrafter"/>
</dbReference>
<accession>A0A2P6NFA2</accession>
<dbReference type="Pfam" id="PF00031">
    <property type="entry name" value="Cystatin"/>
    <property type="match status" value="1"/>
</dbReference>
<evidence type="ECO:0000256" key="3">
    <source>
        <dbReference type="ARBA" id="ARBA00022490"/>
    </source>
</evidence>
<dbReference type="EMBL" id="MDYQ01000100">
    <property type="protein sequence ID" value="PRP82622.1"/>
    <property type="molecule type" value="Genomic_DNA"/>
</dbReference>
<evidence type="ECO:0000313" key="9">
    <source>
        <dbReference type="Proteomes" id="UP000241769"/>
    </source>
</evidence>
<comment type="similarity">
    <text evidence="2">Belongs to the cystatin family.</text>
</comment>
<keyword evidence="6" id="KW-0732">Signal</keyword>